<dbReference type="PANTHER" id="PTHR31263">
    <property type="entry name" value="CELLULASE FAMILY PROTEIN (AFU_ORTHOLOGUE AFUA_5G14560)"/>
    <property type="match status" value="1"/>
</dbReference>
<dbReference type="Pfam" id="PF00150">
    <property type="entry name" value="Cellulase"/>
    <property type="match status" value="1"/>
</dbReference>
<name>A0A426YG46_ENSVE</name>
<dbReference type="Gene3D" id="3.20.20.80">
    <property type="entry name" value="Glycosidases"/>
    <property type="match status" value="1"/>
</dbReference>
<dbReference type="SUPFAM" id="SSF51445">
    <property type="entry name" value="(Trans)glycosidases"/>
    <property type="match status" value="2"/>
</dbReference>
<sequence>MRSSSSSIVGPLLISVILHATFHNLAAASPLFTDGRWIVDASGTRVKLACVNWPSHLELMLAEGLSKQPLASITWKIYTMGFNCVRLTYPTFLLTNESLASLTVRQSFEIAGLDAAIPLIALHNPTFVDLNLLHAYKVTTSSSSLPLLIPKQQKPHHLSLIRCVRVQMPFLLTQEMYTCIYRPFFSLIPERTAQAVVAKLGANNIMVILDNHISKPGWCCSNSDGNGFFGDTYFDPNVWYQGLIQMATMFKGTPNVVGMSLRNELRGPRQNVDDWFTYMQKGAEAVHGANQDVLVVLSGLSFDNDLGFLASRHVDVSFQRKLVFEVHWYAFSNGDAWVEGNPNKVCGSISGSVNTRAGFLLDRQLPLFVSEYGVDQRGGNLNDNRYLGCILAFLADKDVDWALWTLQGSYYLREGVVDKDEAYGMLTYDWAGVRNQTVLQKVRAVQQPFRGPGVSKTAPYIIIFHPSTGLCVTLGSLTLHTLDFGPCDGNMQAFHYTQQRTLTSIDSSLCVSATGAGNPVKFDSCSDSGSSWNLVSDSGMHVSTTLPGDGTTLCLDVGPNGVVTNPCKCLGDDANCDPESQWFKLVTSAKTIP</sequence>
<evidence type="ECO:0000313" key="7">
    <source>
        <dbReference type="EMBL" id="RRT50620.1"/>
    </source>
</evidence>
<evidence type="ECO:0000256" key="2">
    <source>
        <dbReference type="ARBA" id="ARBA00022801"/>
    </source>
</evidence>
<protein>
    <recommendedName>
        <fullName evidence="6">Glycoside hydrolase family 5 domain-containing protein</fullName>
    </recommendedName>
</protein>
<dbReference type="SUPFAM" id="SSF50370">
    <property type="entry name" value="Ricin B-like lectins"/>
    <property type="match status" value="1"/>
</dbReference>
<feature type="signal peptide" evidence="5">
    <location>
        <begin position="1"/>
        <end position="27"/>
    </location>
</feature>
<dbReference type="GO" id="GO:0000272">
    <property type="term" value="P:polysaccharide catabolic process"/>
    <property type="evidence" value="ECO:0007669"/>
    <property type="project" value="InterPro"/>
</dbReference>
<evidence type="ECO:0000259" key="6">
    <source>
        <dbReference type="Pfam" id="PF00150"/>
    </source>
</evidence>
<proteinExistence type="inferred from homology"/>
<reference evidence="7 8" key="1">
    <citation type="journal article" date="2014" name="Agronomy (Basel)">
        <title>A Draft Genome Sequence for Ensete ventricosum, the Drought-Tolerant Tree Against Hunger.</title>
        <authorList>
            <person name="Harrison J."/>
            <person name="Moore K.A."/>
            <person name="Paszkiewicz K."/>
            <person name="Jones T."/>
            <person name="Grant M."/>
            <person name="Ambacheew D."/>
            <person name="Muzemil S."/>
            <person name="Studholme D.J."/>
        </authorList>
    </citation>
    <scope>NUCLEOTIDE SEQUENCE [LARGE SCALE GENOMIC DNA]</scope>
</reference>
<evidence type="ECO:0000256" key="5">
    <source>
        <dbReference type="SAM" id="SignalP"/>
    </source>
</evidence>
<evidence type="ECO:0000256" key="1">
    <source>
        <dbReference type="ARBA" id="ARBA00005641"/>
    </source>
</evidence>
<gene>
    <name evidence="7" type="ORF">B296_00050302</name>
</gene>
<comment type="similarity">
    <text evidence="1 4">Belongs to the glycosyl hydrolase 5 (cellulase A) family.</text>
</comment>
<dbReference type="InterPro" id="IPR035992">
    <property type="entry name" value="Ricin_B-like_lectins"/>
</dbReference>
<evidence type="ECO:0000256" key="4">
    <source>
        <dbReference type="RuleBase" id="RU361153"/>
    </source>
</evidence>
<accession>A0A426YG46</accession>
<dbReference type="InterPro" id="IPR001547">
    <property type="entry name" value="Glyco_hydro_5"/>
</dbReference>
<dbReference type="InterPro" id="IPR017853">
    <property type="entry name" value="GH"/>
</dbReference>
<dbReference type="AlphaFoldDB" id="A0A426YG46"/>
<dbReference type="Proteomes" id="UP000287651">
    <property type="component" value="Unassembled WGS sequence"/>
</dbReference>
<keyword evidence="3 4" id="KW-0326">Glycosidase</keyword>
<organism evidence="7 8">
    <name type="scientific">Ensete ventricosum</name>
    <name type="common">Abyssinian banana</name>
    <name type="synonym">Musa ensete</name>
    <dbReference type="NCBI Taxonomy" id="4639"/>
    <lineage>
        <taxon>Eukaryota</taxon>
        <taxon>Viridiplantae</taxon>
        <taxon>Streptophyta</taxon>
        <taxon>Embryophyta</taxon>
        <taxon>Tracheophyta</taxon>
        <taxon>Spermatophyta</taxon>
        <taxon>Magnoliopsida</taxon>
        <taxon>Liliopsida</taxon>
        <taxon>Zingiberales</taxon>
        <taxon>Musaceae</taxon>
        <taxon>Ensete</taxon>
    </lineage>
</organism>
<dbReference type="GO" id="GO:0004553">
    <property type="term" value="F:hydrolase activity, hydrolyzing O-glycosyl compounds"/>
    <property type="evidence" value="ECO:0007669"/>
    <property type="project" value="InterPro"/>
</dbReference>
<feature type="domain" description="Glycoside hydrolase family 5" evidence="6">
    <location>
        <begin position="193"/>
        <end position="407"/>
    </location>
</feature>
<evidence type="ECO:0000313" key="8">
    <source>
        <dbReference type="Proteomes" id="UP000287651"/>
    </source>
</evidence>
<comment type="caution">
    <text evidence="7">The sequence shown here is derived from an EMBL/GenBank/DDBJ whole genome shotgun (WGS) entry which is preliminary data.</text>
</comment>
<keyword evidence="2 4" id="KW-0378">Hydrolase</keyword>
<dbReference type="PANTHER" id="PTHR31263:SF44">
    <property type="entry name" value="OS04G0481200 PROTEIN"/>
    <property type="match status" value="1"/>
</dbReference>
<feature type="chain" id="PRO_5019548794" description="Glycoside hydrolase family 5 domain-containing protein" evidence="5">
    <location>
        <begin position="28"/>
        <end position="593"/>
    </location>
</feature>
<dbReference type="EMBL" id="AMZH03012667">
    <property type="protein sequence ID" value="RRT50620.1"/>
    <property type="molecule type" value="Genomic_DNA"/>
</dbReference>
<evidence type="ECO:0000256" key="3">
    <source>
        <dbReference type="ARBA" id="ARBA00023295"/>
    </source>
</evidence>
<dbReference type="Gene3D" id="2.80.10.50">
    <property type="match status" value="1"/>
</dbReference>
<keyword evidence="5" id="KW-0732">Signal</keyword>